<reference evidence="1" key="1">
    <citation type="submission" date="2022-03" db="EMBL/GenBank/DDBJ databases">
        <authorList>
            <person name="Sayadi A."/>
        </authorList>
    </citation>
    <scope>NUCLEOTIDE SEQUENCE</scope>
</reference>
<dbReference type="AlphaFoldDB" id="A0A9P0MAE8"/>
<proteinExistence type="predicted"/>
<gene>
    <name evidence="1" type="ORF">ACAOBT_LOCUS30880</name>
</gene>
<accession>A0A9P0MAE8</accession>
<dbReference type="Proteomes" id="UP001152888">
    <property type="component" value="Unassembled WGS sequence"/>
</dbReference>
<sequence>MEDGPVIARFLSLKTALFFGLCVSLHCLGGG</sequence>
<evidence type="ECO:0000313" key="1">
    <source>
        <dbReference type="EMBL" id="CAH2009458.1"/>
    </source>
</evidence>
<protein>
    <submittedName>
        <fullName evidence="1">Uncharacterized protein</fullName>
    </submittedName>
</protein>
<evidence type="ECO:0000313" key="2">
    <source>
        <dbReference type="Proteomes" id="UP001152888"/>
    </source>
</evidence>
<comment type="caution">
    <text evidence="1">The sequence shown here is derived from an EMBL/GenBank/DDBJ whole genome shotgun (WGS) entry which is preliminary data.</text>
</comment>
<name>A0A9P0MAE8_ACAOB</name>
<keyword evidence="2" id="KW-1185">Reference proteome</keyword>
<dbReference type="EMBL" id="CAKOFQ010007882">
    <property type="protein sequence ID" value="CAH2009458.1"/>
    <property type="molecule type" value="Genomic_DNA"/>
</dbReference>
<organism evidence="1 2">
    <name type="scientific">Acanthoscelides obtectus</name>
    <name type="common">Bean weevil</name>
    <name type="synonym">Bruchus obtectus</name>
    <dbReference type="NCBI Taxonomy" id="200917"/>
    <lineage>
        <taxon>Eukaryota</taxon>
        <taxon>Metazoa</taxon>
        <taxon>Ecdysozoa</taxon>
        <taxon>Arthropoda</taxon>
        <taxon>Hexapoda</taxon>
        <taxon>Insecta</taxon>
        <taxon>Pterygota</taxon>
        <taxon>Neoptera</taxon>
        <taxon>Endopterygota</taxon>
        <taxon>Coleoptera</taxon>
        <taxon>Polyphaga</taxon>
        <taxon>Cucujiformia</taxon>
        <taxon>Chrysomeloidea</taxon>
        <taxon>Chrysomelidae</taxon>
        <taxon>Bruchinae</taxon>
        <taxon>Bruchini</taxon>
        <taxon>Acanthoscelides</taxon>
    </lineage>
</organism>